<sequence length="347" mass="37051">MSASAIPAEPSAEAPEWIHLLNLGEQHTADSRGPYQVADLEEIIAASLQAAEGLDLPIDENHATDLAAPKGGAAPARGWIKELQARSDGIWGRVEWTKAGREMVQERAYRAISPVVTHDKTKRIRAILRASLVNRPNLRGLAALNMETDEMSFLQKLAKALGLGEDASEADVLVAVKKSGNSDTTAMQSALSDVSVALGLAEDADPSEIVTAAQAAMSSGDDSDEIITSLQSELAGVTTQLNELRSDRTREKAEAFVDGAIKRNVVGVKPQRERYIAMHQRDADETEALINGLPTLGPSGTSIEPPAAKGDTVSLNSAQREAAKLLGIPAADYAKTLETEREQQETF</sequence>
<evidence type="ECO:0000313" key="1">
    <source>
        <dbReference type="EMBL" id="MFD1342888.1"/>
    </source>
</evidence>
<dbReference type="GO" id="GO:0008233">
    <property type="term" value="F:peptidase activity"/>
    <property type="evidence" value="ECO:0007669"/>
    <property type="project" value="UniProtKB-KW"/>
</dbReference>
<proteinExistence type="predicted"/>
<reference evidence="2" key="1">
    <citation type="journal article" date="2019" name="Int. J. Syst. Evol. Microbiol.">
        <title>The Global Catalogue of Microorganisms (GCM) 10K type strain sequencing project: providing services to taxonomists for standard genome sequencing and annotation.</title>
        <authorList>
            <consortium name="The Broad Institute Genomics Platform"/>
            <consortium name="The Broad Institute Genome Sequencing Center for Infectious Disease"/>
            <person name="Wu L."/>
            <person name="Ma J."/>
        </authorList>
    </citation>
    <scope>NUCLEOTIDE SEQUENCE [LARGE SCALE GENOMIC DNA]</scope>
    <source>
        <strain evidence="2">CCUG 62953</strain>
    </source>
</reference>
<protein>
    <submittedName>
        <fullName evidence="1">Phage protease</fullName>
    </submittedName>
</protein>
<gene>
    <name evidence="1" type="ORF">ACFQ4E_10690</name>
</gene>
<name>A0ABW3ZJN6_9RHOB</name>
<dbReference type="GO" id="GO:0006508">
    <property type="term" value="P:proteolysis"/>
    <property type="evidence" value="ECO:0007669"/>
    <property type="project" value="UniProtKB-KW"/>
</dbReference>
<dbReference type="PIRSF" id="PIRSF016624">
    <property type="entry name" value="Mu_prophg_I"/>
    <property type="match status" value="1"/>
</dbReference>
<evidence type="ECO:0000313" key="2">
    <source>
        <dbReference type="Proteomes" id="UP001597135"/>
    </source>
</evidence>
<comment type="caution">
    <text evidence="1">The sequence shown here is derived from an EMBL/GenBank/DDBJ whole genome shotgun (WGS) entry which is preliminary data.</text>
</comment>
<dbReference type="InterPro" id="IPR012106">
    <property type="entry name" value="Phage_Mu_Gp1"/>
</dbReference>
<dbReference type="Pfam" id="PF10123">
    <property type="entry name" value="Mu-like_Pro"/>
    <property type="match status" value="1"/>
</dbReference>
<keyword evidence="1" id="KW-0378">Hydrolase</keyword>
<keyword evidence="2" id="KW-1185">Reference proteome</keyword>
<accession>A0ABW3ZJN6</accession>
<dbReference type="EMBL" id="JBHTMU010000016">
    <property type="protein sequence ID" value="MFD1342888.1"/>
    <property type="molecule type" value="Genomic_DNA"/>
</dbReference>
<keyword evidence="1" id="KW-0645">Protease</keyword>
<organism evidence="1 2">
    <name type="scientific">Litorisediminicola beolgyonensis</name>
    <dbReference type="NCBI Taxonomy" id="1173614"/>
    <lineage>
        <taxon>Bacteria</taxon>
        <taxon>Pseudomonadati</taxon>
        <taxon>Pseudomonadota</taxon>
        <taxon>Alphaproteobacteria</taxon>
        <taxon>Rhodobacterales</taxon>
        <taxon>Paracoccaceae</taxon>
        <taxon>Litorisediminicola</taxon>
    </lineage>
</organism>
<dbReference type="Proteomes" id="UP001597135">
    <property type="component" value="Unassembled WGS sequence"/>
</dbReference>